<protein>
    <submittedName>
        <fullName evidence="5">UDP-glucuronosyltransferase 2B7</fullName>
    </submittedName>
</protein>
<dbReference type="Pfam" id="PF00201">
    <property type="entry name" value="UDPGT"/>
    <property type="match status" value="3"/>
</dbReference>
<dbReference type="InterPro" id="IPR002213">
    <property type="entry name" value="UDP_glucos_trans"/>
</dbReference>
<evidence type="ECO:0000313" key="6">
    <source>
        <dbReference type="Proteomes" id="UP000198287"/>
    </source>
</evidence>
<feature type="signal peptide" evidence="4">
    <location>
        <begin position="1"/>
        <end position="22"/>
    </location>
</feature>
<keyword evidence="2" id="KW-0328">Glycosyltransferase</keyword>
<dbReference type="Proteomes" id="UP000198287">
    <property type="component" value="Unassembled WGS sequence"/>
</dbReference>
<dbReference type="AlphaFoldDB" id="A0A226E3N0"/>
<reference evidence="5 6" key="1">
    <citation type="submission" date="2015-12" db="EMBL/GenBank/DDBJ databases">
        <title>The genome of Folsomia candida.</title>
        <authorList>
            <person name="Faddeeva A."/>
            <person name="Derks M.F."/>
            <person name="Anvar Y."/>
            <person name="Smit S."/>
            <person name="Van Straalen N."/>
            <person name="Roelofs D."/>
        </authorList>
    </citation>
    <scope>NUCLEOTIDE SEQUENCE [LARGE SCALE GENOMIC DNA]</scope>
    <source>
        <strain evidence="5 6">VU population</strain>
        <tissue evidence="5">Whole body</tissue>
    </source>
</reference>
<name>A0A226E3N0_FOLCA</name>
<evidence type="ECO:0000313" key="5">
    <source>
        <dbReference type="EMBL" id="OXA51106.1"/>
    </source>
</evidence>
<dbReference type="GO" id="GO:0008194">
    <property type="term" value="F:UDP-glycosyltransferase activity"/>
    <property type="evidence" value="ECO:0007669"/>
    <property type="project" value="InterPro"/>
</dbReference>
<dbReference type="EMBL" id="LNIX01000008">
    <property type="protein sequence ID" value="OXA51106.1"/>
    <property type="molecule type" value="Genomic_DNA"/>
</dbReference>
<sequence length="1212" mass="138014">MHFKLSLVLIILIGTTFNVSHGANIMFYFGLSSYSHRISAWPLIESLAARGHNVTFVSPFPSKMSNPTGVTDYVPKSMVDWLTSFDETATFYKDRVAGTIEWNWFKLTEYGVNLCTTILSDPKFVDFVKNTKFDMVVVDSLANECAYGWTFLHGSKLVLFNTANPFPWYVDTIGFPDEASWIPDQIFHPSPPASLSFWGRIQGVFTPLYYTFLRENFYFPALEKIFREKLAPDFPSASDFEKSTSLVLANTHYGEDFARPLPPNVVSVGGMHCAEKTKPLPKEISDFLSTPTGEKDEGFIYMSFGSFAEITNFPLHIQNEIVNTLRKLKNTKILWKMDIAEPLKNLPAHIYTAKWMPQQDILAHPKIRAFITHAGLLGIQEAICNGVPLIAFPIFAEQDYNANKLEWRKVGVQLEITTITEDKFTTAIRRVLDDKELSSYSHRIIAWPLVESLAARGHNVTFVSPFPSKTPNPTGVTDYVPKSMVPWLVFDEKAPFFKDRVAGRIEWNWFTLLDHGINLCTTIFNDTDFVDFVKNTKFDMVVVDGSANECAYGWTFLHGSKLVWFNTANPFPWYIDTIGFPDEASWIPDQIFHPSPPGSLSFWGRFQSVFTPLYFTFLRENYYFPALEKIFREKLAPDFPSASDFEKSTSLVLANTHYGEDFARPLPPNVEISDFLSTPSGEKDEGFIYMSFGSCVEIANFPPYIQNEIVNTFRKLKNIKILWKMDIAEPLKGLPAHIYTAKWMPQQDILAHPKIRAFITHAGLLGIQEAICNGVPLISFPIFAEQDYNANKLEWRKVGVKLEITTITEDKFTTAIRRVLDDKELSSYSHRIIAWPLVESLAARGHNVTFVSPFPSKSPNPAGVTDYVPKSMVPWLVFDEKAPFFKDRVAGRIEWNWFTLLDHGINLCTTIFNDTNFVDFVKNTKFDMVVVDALANECAYGWTYLHGSKLVLFNTANPFPWYVDTIGFPDEASWIPDQTFHPSPPASLSFLGRIQGVFTPMYYTFLRENFYFPALEKIFREKLAPDFPSASDFEKSTSLVLANTHYGEDFARPLPPNVEISDFLSTPSGEKDEGFIYMSFGSCVEIANFPPHIQNEIVNTLRKLRNIKILWKIDIAEPLKDLPAHIYTAKWMPQQDILAHPKIRAFITHGGLLGIQEAICNGVPLIAFPVFAEQDYNANKLEWRKVGVQLEITTITEDKFTTAIRRVLDDKE</sequence>
<evidence type="ECO:0000256" key="4">
    <source>
        <dbReference type="SAM" id="SignalP"/>
    </source>
</evidence>
<dbReference type="STRING" id="158441.A0A226E3N0"/>
<accession>A0A226E3N0</accession>
<dbReference type="Gene3D" id="3.40.50.2000">
    <property type="entry name" value="Glycogen Phosphorylase B"/>
    <property type="match status" value="3"/>
</dbReference>
<dbReference type="CDD" id="cd03784">
    <property type="entry name" value="GT1_Gtf-like"/>
    <property type="match status" value="3"/>
</dbReference>
<organism evidence="5 6">
    <name type="scientific">Folsomia candida</name>
    <name type="common">Springtail</name>
    <dbReference type="NCBI Taxonomy" id="158441"/>
    <lineage>
        <taxon>Eukaryota</taxon>
        <taxon>Metazoa</taxon>
        <taxon>Ecdysozoa</taxon>
        <taxon>Arthropoda</taxon>
        <taxon>Hexapoda</taxon>
        <taxon>Collembola</taxon>
        <taxon>Entomobryomorpha</taxon>
        <taxon>Isotomoidea</taxon>
        <taxon>Isotomidae</taxon>
        <taxon>Proisotominae</taxon>
        <taxon>Folsomia</taxon>
    </lineage>
</organism>
<evidence type="ECO:0000256" key="1">
    <source>
        <dbReference type="ARBA" id="ARBA00009995"/>
    </source>
</evidence>
<evidence type="ECO:0000256" key="2">
    <source>
        <dbReference type="ARBA" id="ARBA00022676"/>
    </source>
</evidence>
<gene>
    <name evidence="5" type="ORF">Fcan01_14352</name>
</gene>
<dbReference type="PROSITE" id="PS00375">
    <property type="entry name" value="UDPGT"/>
    <property type="match status" value="3"/>
</dbReference>
<dbReference type="FunFam" id="3.40.50.2000:FF:000021">
    <property type="entry name" value="UDP-glucuronosyltransferase"/>
    <property type="match status" value="3"/>
</dbReference>
<feature type="chain" id="PRO_5012217710" evidence="4">
    <location>
        <begin position="23"/>
        <end position="1212"/>
    </location>
</feature>
<keyword evidence="6" id="KW-1185">Reference proteome</keyword>
<evidence type="ECO:0000256" key="3">
    <source>
        <dbReference type="ARBA" id="ARBA00022679"/>
    </source>
</evidence>
<dbReference type="OrthoDB" id="5835829at2759"/>
<keyword evidence="4" id="KW-0732">Signal</keyword>
<proteinExistence type="inferred from homology"/>
<dbReference type="SUPFAM" id="SSF53756">
    <property type="entry name" value="UDP-Glycosyltransferase/glycogen phosphorylase"/>
    <property type="match status" value="3"/>
</dbReference>
<comment type="caution">
    <text evidence="5">The sequence shown here is derived from an EMBL/GenBank/DDBJ whole genome shotgun (WGS) entry which is preliminary data.</text>
</comment>
<dbReference type="InterPro" id="IPR050271">
    <property type="entry name" value="UDP-glycosyltransferase"/>
</dbReference>
<dbReference type="PANTHER" id="PTHR48043:SF145">
    <property type="entry name" value="FI06409P-RELATED"/>
    <property type="match status" value="1"/>
</dbReference>
<comment type="similarity">
    <text evidence="1">Belongs to the UDP-glycosyltransferase family.</text>
</comment>
<keyword evidence="3 5" id="KW-0808">Transferase</keyword>
<dbReference type="PANTHER" id="PTHR48043">
    <property type="entry name" value="EG:EG0003.4 PROTEIN-RELATED"/>
    <property type="match status" value="1"/>
</dbReference>
<dbReference type="InterPro" id="IPR035595">
    <property type="entry name" value="UDP_glycos_trans_CS"/>
</dbReference>
<dbReference type="OMA" id="NANKLEW"/>